<dbReference type="Gene3D" id="3.40.50.720">
    <property type="entry name" value="NAD(P)-binding Rossmann-like Domain"/>
    <property type="match status" value="1"/>
</dbReference>
<dbReference type="CDD" id="cd05327">
    <property type="entry name" value="retinol-DH_like_SDR_c_like"/>
    <property type="match status" value="1"/>
</dbReference>
<dbReference type="Proteomes" id="UP000318521">
    <property type="component" value="Unassembled WGS sequence"/>
</dbReference>
<accession>A0A553ZVH8</accession>
<organism evidence="3 4">
    <name type="scientific">Alkalicoccobacillus porphyridii</name>
    <dbReference type="NCBI Taxonomy" id="2597270"/>
    <lineage>
        <taxon>Bacteria</taxon>
        <taxon>Bacillati</taxon>
        <taxon>Bacillota</taxon>
        <taxon>Bacilli</taxon>
        <taxon>Bacillales</taxon>
        <taxon>Bacillaceae</taxon>
        <taxon>Alkalicoccobacillus</taxon>
    </lineage>
</organism>
<dbReference type="SUPFAM" id="SSF51735">
    <property type="entry name" value="NAD(P)-binding Rossmann-fold domains"/>
    <property type="match status" value="1"/>
</dbReference>
<dbReference type="InterPro" id="IPR002347">
    <property type="entry name" value="SDR_fam"/>
</dbReference>
<keyword evidence="4" id="KW-1185">Reference proteome</keyword>
<evidence type="ECO:0000256" key="1">
    <source>
        <dbReference type="ARBA" id="ARBA00023002"/>
    </source>
</evidence>
<gene>
    <name evidence="3" type="ORF">FN960_16265</name>
</gene>
<name>A0A553ZVH8_9BACI</name>
<comment type="caution">
    <text evidence="3">The sequence shown here is derived from an EMBL/GenBank/DDBJ whole genome shotgun (WGS) entry which is preliminary data.</text>
</comment>
<dbReference type="PRINTS" id="PR00081">
    <property type="entry name" value="GDHRDH"/>
</dbReference>
<reference evidence="3 4" key="1">
    <citation type="submission" date="2019-07" db="EMBL/GenBank/DDBJ databases">
        <authorList>
            <person name="Park Y.J."/>
            <person name="Jeong S.E."/>
            <person name="Jung H.S."/>
        </authorList>
    </citation>
    <scope>NUCLEOTIDE SEQUENCE [LARGE SCALE GENOMIC DNA]</scope>
    <source>
        <strain evidence="4">P16(2019)</strain>
    </source>
</reference>
<sequence length="281" mass="30802">MNQKVAIVTGANSGMGLATSVEMANKGYHVIMLCRNKQRGEQAVESAKIQLTNGSVELQLCDLGSLDDIRSYTESFIQSGKALDVLIANAGVVTTKRQETKDGFEAMLGVNHLGHFLLIQLLLDKLKQSLDGRIVIVSSGAHKWGDINFNDPHMTKKYSIMKGYGQSKLANILYTRRLAKELKGTNVSVNALHPGAVATNLGVNRDTGFGKAIYRLLKPFFQTPEQGSRTAVYLATDEEIEHVSGEYFIKAARAPISKRAADDGLADKLWEWSQKQTGMKS</sequence>
<dbReference type="AlphaFoldDB" id="A0A553ZVH8"/>
<evidence type="ECO:0000313" key="4">
    <source>
        <dbReference type="Proteomes" id="UP000318521"/>
    </source>
</evidence>
<dbReference type="RefSeq" id="WP_143849910.1">
    <property type="nucleotide sequence ID" value="NZ_VLXZ01000011.1"/>
</dbReference>
<dbReference type="OrthoDB" id="9809821at2"/>
<dbReference type="PANTHER" id="PTHR43157:SF31">
    <property type="entry name" value="PHOSPHATIDYLINOSITOL-GLYCAN BIOSYNTHESIS CLASS F PROTEIN"/>
    <property type="match status" value="1"/>
</dbReference>
<dbReference type="Pfam" id="PF00106">
    <property type="entry name" value="adh_short"/>
    <property type="match status" value="1"/>
</dbReference>
<dbReference type="PRINTS" id="PR00080">
    <property type="entry name" value="SDRFAMILY"/>
</dbReference>
<dbReference type="GO" id="GO:0016491">
    <property type="term" value="F:oxidoreductase activity"/>
    <property type="evidence" value="ECO:0007669"/>
    <property type="project" value="UniProtKB-KW"/>
</dbReference>
<protein>
    <submittedName>
        <fullName evidence="3">SDR family oxidoreductase</fullName>
    </submittedName>
</protein>
<proteinExistence type="inferred from homology"/>
<keyword evidence="1" id="KW-0560">Oxidoreductase</keyword>
<comment type="similarity">
    <text evidence="2">Belongs to the short-chain dehydrogenases/reductases (SDR) family.</text>
</comment>
<dbReference type="InterPro" id="IPR036291">
    <property type="entry name" value="NAD(P)-bd_dom_sf"/>
</dbReference>
<dbReference type="EMBL" id="VLXZ01000011">
    <property type="protein sequence ID" value="TSB45484.1"/>
    <property type="molecule type" value="Genomic_DNA"/>
</dbReference>
<evidence type="ECO:0000256" key="2">
    <source>
        <dbReference type="RuleBase" id="RU000363"/>
    </source>
</evidence>
<evidence type="ECO:0000313" key="3">
    <source>
        <dbReference type="EMBL" id="TSB45484.1"/>
    </source>
</evidence>
<dbReference type="PANTHER" id="PTHR43157">
    <property type="entry name" value="PHOSPHATIDYLINOSITOL-GLYCAN BIOSYNTHESIS CLASS F PROTEIN-RELATED"/>
    <property type="match status" value="1"/>
</dbReference>